<dbReference type="EMBL" id="CP146022">
    <property type="protein sequence ID" value="WWQ62608.1"/>
    <property type="molecule type" value="Genomic_DNA"/>
</dbReference>
<keyword evidence="2" id="KW-1185">Reference proteome</keyword>
<sequence length="276" mass="29221">MCALLALDRAAVQERRRIEARFLREAVDLLTAGKEEPAQARLDSLGLTPDTARRALYVSTTGSPYGPGLAALVLEDVAERVPGCSVPIGLDDGAYLMLVPGQRPDDDLGAADAAERLAPLLAGGRAALATGSPAVGAAALRRSIEEARHAHRVAALGTGTVRSAGSAALSSHQLLLAAVPEDVRRLYRDRLIGVVERYDAEHGSDLVATLAAFLDASGSWQRCAEQLHVHVNTLRYRLQRVEQLTGHGLGTLRDRVDFLLALGIDGPARPAATRPA</sequence>
<dbReference type="Proteomes" id="UP001432251">
    <property type="component" value="Chromosome"/>
</dbReference>
<organism evidence="1 2">
    <name type="scientific">Streptomyces citrinus</name>
    <dbReference type="NCBI Taxonomy" id="3118173"/>
    <lineage>
        <taxon>Bacteria</taxon>
        <taxon>Bacillati</taxon>
        <taxon>Actinomycetota</taxon>
        <taxon>Actinomycetes</taxon>
        <taxon>Kitasatosporales</taxon>
        <taxon>Streptomycetaceae</taxon>
        <taxon>Streptomyces</taxon>
    </lineage>
</organism>
<name>A0ACD5A9Q6_9ACTN</name>
<reference evidence="1" key="1">
    <citation type="journal article" date="2025" name="Int. J. Syst. Evol. Microbiol.">
        <title>Streptomyces citrinus sp. nov., with yellow diffusible pigment.</title>
        <authorList>
            <person name="He Y."/>
            <person name="Yang E."/>
            <person name="Xu J."/>
            <person name="Sun Y."/>
            <person name="Sun L."/>
        </authorList>
    </citation>
    <scope>NUCLEOTIDE SEQUENCE</scope>
    <source>
        <strain evidence="1">Q6</strain>
    </source>
</reference>
<evidence type="ECO:0000313" key="2">
    <source>
        <dbReference type="Proteomes" id="UP001432251"/>
    </source>
</evidence>
<protein>
    <submittedName>
        <fullName evidence="1">Helix-turn-helix domain-containing protein</fullName>
    </submittedName>
</protein>
<accession>A0ACD5A9Q6</accession>
<evidence type="ECO:0000313" key="1">
    <source>
        <dbReference type="EMBL" id="WWQ62608.1"/>
    </source>
</evidence>
<gene>
    <name evidence="1" type="ORF">V2W30_04010</name>
</gene>
<proteinExistence type="predicted"/>